<name>A0A7S1XBW6_9CHLO</name>
<gene>
    <name evidence="2" type="ORF">TCHU04912_LOCUS21582</name>
</gene>
<dbReference type="InterPro" id="IPR050587">
    <property type="entry name" value="GNT1/Glycosyltrans_8"/>
</dbReference>
<protein>
    <recommendedName>
        <fullName evidence="1">Hexosyltransferase</fullName>
        <ecNumber evidence="1">2.4.1.-</ecNumber>
    </recommendedName>
</protein>
<dbReference type="SUPFAM" id="SSF53448">
    <property type="entry name" value="Nucleotide-diphospho-sugar transferases"/>
    <property type="match status" value="1"/>
</dbReference>
<comment type="similarity">
    <text evidence="1">Belongs to the glycosyltransferase 8 family.</text>
</comment>
<dbReference type="InterPro" id="IPR002495">
    <property type="entry name" value="Glyco_trans_8"/>
</dbReference>
<dbReference type="PANTHER" id="PTHR11183">
    <property type="entry name" value="GLYCOGENIN SUBFAMILY MEMBER"/>
    <property type="match status" value="1"/>
</dbReference>
<dbReference type="AlphaFoldDB" id="A0A7S1XBW6"/>
<evidence type="ECO:0000256" key="1">
    <source>
        <dbReference type="RuleBase" id="RU362027"/>
    </source>
</evidence>
<dbReference type="Pfam" id="PF01501">
    <property type="entry name" value="Glyco_transf_8"/>
    <property type="match status" value="1"/>
</dbReference>
<sequence length="257" mass="28781">MSRMWEFCDEWDKLVYLDSDVLPMTNIDDMFLAPHFSASQDNMVPDSLVSASDCQAPGPLNKAPNASPRAAYFNAGIFVFEPSLEELAELMTALQGYTISRYAEQDFLNDFYRGRWNMLPLTYNWGRVNFFVCPELYNPSTVKVVHFSGPAKPWRRGTDGSWPTFNDICEEEKALLVDPDSQFSKAVDKWWIALNYYDNAVGDDATPEKPESGYCVSATIKTTSKPATTTTDLLSSAVTELARTDKANIDKVMAVAA</sequence>
<accession>A0A7S1XBW6</accession>
<evidence type="ECO:0000313" key="2">
    <source>
        <dbReference type="EMBL" id="CAD9226523.1"/>
    </source>
</evidence>
<organism evidence="2">
    <name type="scientific">Tetraselmis chuii</name>
    <dbReference type="NCBI Taxonomy" id="63592"/>
    <lineage>
        <taxon>Eukaryota</taxon>
        <taxon>Viridiplantae</taxon>
        <taxon>Chlorophyta</taxon>
        <taxon>core chlorophytes</taxon>
        <taxon>Chlorodendrophyceae</taxon>
        <taxon>Chlorodendrales</taxon>
        <taxon>Chlorodendraceae</taxon>
        <taxon>Tetraselmis</taxon>
    </lineage>
</organism>
<reference evidence="2" key="1">
    <citation type="submission" date="2021-01" db="EMBL/GenBank/DDBJ databases">
        <authorList>
            <person name="Corre E."/>
            <person name="Pelletier E."/>
            <person name="Niang G."/>
            <person name="Scheremetjew M."/>
            <person name="Finn R."/>
            <person name="Kale V."/>
            <person name="Holt S."/>
            <person name="Cochrane G."/>
            <person name="Meng A."/>
            <person name="Brown T."/>
            <person name="Cohen L."/>
        </authorList>
    </citation>
    <scope>NUCLEOTIDE SEQUENCE</scope>
    <source>
        <strain evidence="2">PLY429</strain>
    </source>
</reference>
<dbReference type="EMBL" id="HBGG01041843">
    <property type="protein sequence ID" value="CAD9226523.1"/>
    <property type="molecule type" value="Transcribed_RNA"/>
</dbReference>
<dbReference type="GO" id="GO:0016757">
    <property type="term" value="F:glycosyltransferase activity"/>
    <property type="evidence" value="ECO:0007669"/>
    <property type="project" value="InterPro"/>
</dbReference>
<dbReference type="EC" id="2.4.1.-" evidence="1"/>
<dbReference type="Gene3D" id="3.90.550.10">
    <property type="entry name" value="Spore Coat Polysaccharide Biosynthesis Protein SpsA, Chain A"/>
    <property type="match status" value="1"/>
</dbReference>
<proteinExistence type="inferred from homology"/>
<dbReference type="InterPro" id="IPR029044">
    <property type="entry name" value="Nucleotide-diphossugar_trans"/>
</dbReference>